<protein>
    <submittedName>
        <fullName evidence="2">Uncharacterized protein</fullName>
    </submittedName>
</protein>
<evidence type="ECO:0000313" key="2">
    <source>
        <dbReference type="EMBL" id="MCW4451664.1"/>
    </source>
</evidence>
<dbReference type="Proteomes" id="UP001209107">
    <property type="component" value="Unassembled WGS sequence"/>
</dbReference>
<name>A0ABT3JLW1_9FLAO</name>
<dbReference type="RefSeq" id="WP_265143843.1">
    <property type="nucleotide sequence ID" value="NZ_JAPCHZ010000002.1"/>
</dbReference>
<proteinExistence type="predicted"/>
<dbReference type="EMBL" id="JAPCHZ010000002">
    <property type="protein sequence ID" value="MCW4451664.1"/>
    <property type="molecule type" value="Genomic_DNA"/>
</dbReference>
<comment type="caution">
    <text evidence="2">The sequence shown here is derived from an EMBL/GenBank/DDBJ whole genome shotgun (WGS) entry which is preliminary data.</text>
</comment>
<accession>A0ABT3JLW1</accession>
<feature type="coiled-coil region" evidence="1">
    <location>
        <begin position="146"/>
        <end position="176"/>
    </location>
</feature>
<reference evidence="2 3" key="1">
    <citation type="submission" date="2022-10" db="EMBL/GenBank/DDBJ databases">
        <title>Kaistella sp. BT-6-1-3.</title>
        <authorList>
            <person name="Ai J."/>
            <person name="Deng Z."/>
        </authorList>
    </citation>
    <scope>NUCLEOTIDE SEQUENCE [LARGE SCALE GENOMIC DNA]</scope>
    <source>
        <strain evidence="2 3">BT6-1-3</strain>
    </source>
</reference>
<organism evidence="2 3">
    <name type="scientific">Kaistella yananensis</name>
    <dbReference type="NCBI Taxonomy" id="2989820"/>
    <lineage>
        <taxon>Bacteria</taxon>
        <taxon>Pseudomonadati</taxon>
        <taxon>Bacteroidota</taxon>
        <taxon>Flavobacteriia</taxon>
        <taxon>Flavobacteriales</taxon>
        <taxon>Weeksellaceae</taxon>
        <taxon>Chryseobacterium group</taxon>
        <taxon>Kaistella</taxon>
    </lineage>
</organism>
<keyword evidence="1" id="KW-0175">Coiled coil</keyword>
<keyword evidence="3" id="KW-1185">Reference proteome</keyword>
<gene>
    <name evidence="2" type="ORF">OK344_05520</name>
</gene>
<evidence type="ECO:0000313" key="3">
    <source>
        <dbReference type="Proteomes" id="UP001209107"/>
    </source>
</evidence>
<sequence>MQNLQDLQEKIFFESKTILETLSRINSKEELLTKQDLFAEVTDRIAFLRILEKNKDSFMSDDTVEKPAQEESRIFSGNEIMSPEFSHFDDAPLEEDIIEEEVMFTNELNEIENEEPDVSTEISVEKHLEIEEEAVEEELLAAIETEYSYEERIAQKEKEFQELEERRRKIVEFNKEDVIHPQKPEIFHEEKKPEHHSVEKKIKLAHIKGLKVVQNLFDEDPLERLEEEKTHMAEPKTESGSILKTNIPTDFMEAEKKKNEFRLDLNDKVAFTKLLFNGDGDELKTTVDKLNSFDNLEDAKQYLSEVYYQKDWGKVDEYAQRLWNLVENKFL</sequence>
<evidence type="ECO:0000256" key="1">
    <source>
        <dbReference type="SAM" id="Coils"/>
    </source>
</evidence>